<evidence type="ECO:0000256" key="3">
    <source>
        <dbReference type="ARBA" id="ARBA00022490"/>
    </source>
</evidence>
<dbReference type="InterPro" id="IPR047053">
    <property type="entry name" value="Kalirin_TRIO_SH3_2"/>
</dbReference>
<dbReference type="CDD" id="cd00170">
    <property type="entry name" value="SEC14"/>
    <property type="match status" value="1"/>
</dbReference>
<dbReference type="InterPro" id="IPR036865">
    <property type="entry name" value="CRAL-TRIO_dom_sf"/>
</dbReference>
<comment type="subcellular location">
    <subcellularLocation>
        <location evidence="1">Cytoplasm</location>
    </subcellularLocation>
</comment>
<dbReference type="PANTHER" id="PTHR22826">
    <property type="entry name" value="RHO GUANINE EXCHANGE FACTOR-RELATED"/>
    <property type="match status" value="1"/>
</dbReference>
<evidence type="ECO:0000256" key="12">
    <source>
        <dbReference type="PROSITE-ProRule" id="PRU00192"/>
    </source>
</evidence>
<proteinExistence type="predicted"/>
<dbReference type="FunFam" id="1.20.58.60:FF:000034">
    <property type="entry name" value="kalirin isoform X2"/>
    <property type="match status" value="1"/>
</dbReference>
<dbReference type="InterPro" id="IPR028570">
    <property type="entry name" value="Kalirin_TRIO_SH3_1"/>
</dbReference>
<dbReference type="GO" id="GO:0005524">
    <property type="term" value="F:ATP binding"/>
    <property type="evidence" value="ECO:0007669"/>
    <property type="project" value="UniProtKB-KW"/>
</dbReference>
<feature type="compositionally biased region" description="Acidic residues" evidence="14">
    <location>
        <begin position="1633"/>
        <end position="1650"/>
    </location>
</feature>
<dbReference type="InterPro" id="IPR000219">
    <property type="entry name" value="DH_dom"/>
</dbReference>
<reference evidence="19" key="1">
    <citation type="submission" date="2025-08" db="UniProtKB">
        <authorList>
            <consortium name="Ensembl"/>
        </authorList>
    </citation>
    <scope>IDENTIFICATION</scope>
</reference>
<dbReference type="InterPro" id="IPR055251">
    <property type="entry name" value="SOS1_NGEF_PH"/>
</dbReference>
<dbReference type="Pfam" id="PF00621">
    <property type="entry name" value="RhoGEF"/>
    <property type="match status" value="2"/>
</dbReference>
<keyword evidence="5" id="KW-0344">Guanine-nucleotide releasing factor</keyword>
<feature type="domain" description="DH" evidence="17">
    <location>
        <begin position="1157"/>
        <end position="1311"/>
    </location>
</feature>
<evidence type="ECO:0000256" key="10">
    <source>
        <dbReference type="ARBA" id="ARBA00022840"/>
    </source>
</evidence>
<dbReference type="SMART" id="SM00325">
    <property type="entry name" value="RhoGEF"/>
    <property type="match status" value="2"/>
</dbReference>
<dbReference type="GO" id="GO:0005737">
    <property type="term" value="C:cytoplasm"/>
    <property type="evidence" value="ECO:0007669"/>
    <property type="project" value="UniProtKB-SubCell"/>
</dbReference>
<dbReference type="FunFam" id="2.30.29.30:FF:000040">
    <property type="entry name" value="Kalirin RhoGEF kinase b"/>
    <property type="match status" value="1"/>
</dbReference>
<dbReference type="SUPFAM" id="SSF46966">
    <property type="entry name" value="Spectrin repeat"/>
    <property type="match status" value="6"/>
</dbReference>
<evidence type="ECO:0000256" key="7">
    <source>
        <dbReference type="ARBA" id="ARBA00022737"/>
    </source>
</evidence>
<sequence length="2168" mass="246705">SDVLPVLKEKIAFVSGGRDKRGGPILTFPARSNHDRIKQEDLRRLVTYLSTVPSEDVCKRGFTVIIDMRGSKWDLMKPLLKTLQEAFPAEICVALIIKPDNFWQKQKTNFGSAKFTFETSMVSVEGLTKLVDPSQLTDDFEGSLEYNHEEWIELRVALEEFLASAVHLLSRLEDLQEMLAKKEFPVDVEGSRRLIDEHTQLKKKVMKAPVEELDHEGQRLLQCIRSSDGFSGRNCISGSADFQSVVPKIASLLDKLHSTRQHLHQMWHLRKLKLDQCFQLRLFEQDAEKMFDWISHNKELFLQSHTEIGVSYQHAVELQTQHNHFAMNSMNAYVNINRIMSVASRLSEAGHYASQQIKQVSTQLDQEWKSFAAALDERSTILAMSSVFHQKSEQFLSGVEAWCKMCSEGGLPSEMQDLELAIHHHQTLYEQVTQAYTEVSQDGKALLDVLQRPLSPGNSESLTASANYSKAVHSLCCDYYFFPCTEWIVCVCMLQVIDWIENHGEAFLSKHTGVGKSLHRARALQKRHDDFEEVAQNTYTNADKLLEAAEQLAQTGECDPEEIYKAARHLEVRIQDFVRRVEQRKLLLDMSVSFHTHTKELWTWMEDLQKELLEEVCSDSVDSVQELIKQFQQQQTATLEATLNVIKEGEDLMQQLSCVSHRDSAMSSNKMPHTSSIVTAELDAWNEDLVRQVSEFTAEEPSLAEQRLQRHAERKLAMNNMTYEVMQQGQDLHQYIMEVQASGIELTSEKEVDLATEVQELLEFLNEKQHELDLSAEHTQKHLEQCVQLCHLQAEVKQVLGWIRNGESMLDASMVNASSLSEAEQLQREHEQFQLAIEKTHQSALQVQQKAEIMLQAGHFDPEAIRSCAEKVAVHWQQLMLKMEDRLKLVNASVAFYKTSEQVCSVLESLEQEYRRDEDWCGAHDKLGSSAETDHVLPLISKHLEQKEAFLKACTLARRNAEVFLKYIHRNNVSTQGSSSNTRGPQQQVKVILNELLQRENRVLHFWTMKKRRLDQCQQYVVFERSTKQALEWIEEAGEVYLASHTSPGDSVEKTQELLREYEEFRVSAKQTKEKVKMLIQLADNFVEKGHTHVTELKKWVTAVDKRYRDFSLRMSKYRCSLENTLGISSEVLHLLIQLKKTAKIQLNPAKTRSFSKNQFIIAELLQTEKAYVRDLHECLETYLWEMTNGVEEIPPGIANKEHIIFGNIQEIYDFHNNIFVKELINYEQLPEDVGHCFVTWADKFNIYVTYCKNKPDSSQLILEHAGSFFDRITKYQLLLKELLSCCEEGKGEIKDGLEVMLSVPKRANDAMHVSMLEGFDENLDVQGELILQDTFQVWDPKSLIRKGRDRHLFLFEISLVFSKEIKDSAGRSKYIYKNKLLTSELGVTEHVEGDPCKFALWVGRTPSSDNKTVLKASSIEVKQEWIKNIREVIQERIIHLKGALKEPIHAPKTPAKPRNNSKRSDTHTIPLSGGCELTVVLQDFVASGASELNVQTGQTVELLERPSDRPGWCLVRTTDKTPLQEGLVPSSALCISHSRSSVEMDCFFPAENDAISGPEGKTESVATLQPQASLNSLQSSSPGPKRSGNTLKKWLTSPVRRLSHGSNIKKIPSKQKQKRDGRKSIDLGPPELQDDTLEEVFGGEEEPEDESHTPLPPPMEIIKDPSTLEPGSYPGFSSVNPAEQSPAPPRDPELEQKAKALRGRMFVLNELIQTEKDYVKDLGIVVEGFMKRIEEKGVPDDMKGKDKIVFGNIHQIYDWHKDFFVGELEKCLEDQEKLPGLFCKHERRLHMYVVYCQNKPKSEFIVAEYDSYFEVRHQDINSRLGISDFLIKPIQRITKYQLLLKDFLKYSAKAGLNCQDIERAVDLMSQVPKLCNDMMNLGRLQGFEGKLTSQGKLLQQETFFVTEQDTGVLSRSKERRVFLFEQIVIFSELLRKGSSTPGYQFKKSIKVSLLSLEEHVENDPCKFVLSCRGSAERFTLQAANTDIKQVWVQHITELLDLQSNFLSALQSPIEYQKERSGSQSLTRNSSSGGRMGQANSRPSSTVSLGAEKPTLSGRSSTPIKLTTSNGGPCHGSDRYHRQFGDVGCNGTSSSLMVTQDYNALKENEICVMQGETVQILATNQQNMYLVYRSANSQSPAAEGWVPGHILGPLAKPLIDTTADSNIK</sequence>
<dbReference type="Gene3D" id="1.20.900.10">
    <property type="entry name" value="Dbl homology (DH) domain"/>
    <property type="match status" value="2"/>
</dbReference>
<dbReference type="SUPFAM" id="SSF50729">
    <property type="entry name" value="PH domain-like"/>
    <property type="match status" value="2"/>
</dbReference>
<dbReference type="SMART" id="SM00150">
    <property type="entry name" value="SPEC"/>
    <property type="match status" value="6"/>
</dbReference>
<dbReference type="InterPro" id="IPR047054">
    <property type="entry name" value="Kalirin_TRIO_PH_1"/>
</dbReference>
<dbReference type="Gene3D" id="2.30.30.40">
    <property type="entry name" value="SH3 Domains"/>
    <property type="match status" value="2"/>
</dbReference>
<name>A0A673M156_9TELE</name>
<evidence type="ECO:0000256" key="5">
    <source>
        <dbReference type="ARBA" id="ARBA00022658"/>
    </source>
</evidence>
<dbReference type="Gene3D" id="2.30.29.30">
    <property type="entry name" value="Pleckstrin-homology domain (PH domain)/Phosphotyrosine-binding domain (PTB)"/>
    <property type="match status" value="2"/>
</dbReference>
<dbReference type="InterPro" id="IPR011993">
    <property type="entry name" value="PH-like_dom_sf"/>
</dbReference>
<keyword evidence="13" id="KW-0175">Coiled coil</keyword>
<feature type="region of interest" description="Disordered" evidence="14">
    <location>
        <begin position="1449"/>
        <end position="1470"/>
    </location>
</feature>
<dbReference type="Ensembl" id="ENSSRHT00000086028.1">
    <property type="protein sequence ID" value="ENSSRHP00000083768.1"/>
    <property type="gene ID" value="ENSSRHG00000041451.1"/>
</dbReference>
<dbReference type="SMART" id="SM00326">
    <property type="entry name" value="SH3"/>
    <property type="match status" value="2"/>
</dbReference>
<dbReference type="InterPro" id="IPR001452">
    <property type="entry name" value="SH3_domain"/>
</dbReference>
<evidence type="ECO:0000256" key="14">
    <source>
        <dbReference type="SAM" id="MobiDB-lite"/>
    </source>
</evidence>
<dbReference type="FunFam" id="1.20.900.10:FF:000008">
    <property type="entry name" value="rho guanine nucleotide exchange factor 25"/>
    <property type="match status" value="1"/>
</dbReference>
<keyword evidence="4" id="KW-0597">Phosphoprotein</keyword>
<dbReference type="GO" id="GO:0007411">
    <property type="term" value="P:axon guidance"/>
    <property type="evidence" value="ECO:0007669"/>
    <property type="project" value="TreeGrafter"/>
</dbReference>
<dbReference type="InterPro" id="IPR036028">
    <property type="entry name" value="SH3-like_dom_sf"/>
</dbReference>
<evidence type="ECO:0000256" key="6">
    <source>
        <dbReference type="ARBA" id="ARBA00022679"/>
    </source>
</evidence>
<dbReference type="InterPro" id="IPR001849">
    <property type="entry name" value="PH_domain"/>
</dbReference>
<dbReference type="FunFam" id="3.40.525.10:FF:000003">
    <property type="entry name" value="kalirin isoform X2"/>
    <property type="match status" value="1"/>
</dbReference>
<dbReference type="FunFam" id="2.30.29.30:FF:000091">
    <property type="entry name" value="kalirin isoform X1"/>
    <property type="match status" value="1"/>
</dbReference>
<organism evidence="19 20">
    <name type="scientific">Sinocyclocheilus rhinocerous</name>
    <dbReference type="NCBI Taxonomy" id="307959"/>
    <lineage>
        <taxon>Eukaryota</taxon>
        <taxon>Metazoa</taxon>
        <taxon>Chordata</taxon>
        <taxon>Craniata</taxon>
        <taxon>Vertebrata</taxon>
        <taxon>Euteleostomi</taxon>
        <taxon>Actinopterygii</taxon>
        <taxon>Neopterygii</taxon>
        <taxon>Teleostei</taxon>
        <taxon>Ostariophysi</taxon>
        <taxon>Cypriniformes</taxon>
        <taxon>Cyprinidae</taxon>
        <taxon>Cyprininae</taxon>
        <taxon>Sinocyclocheilus</taxon>
    </lineage>
</organism>
<dbReference type="SMART" id="SM00516">
    <property type="entry name" value="SEC14"/>
    <property type="match status" value="1"/>
</dbReference>
<evidence type="ECO:0000313" key="20">
    <source>
        <dbReference type="Proteomes" id="UP000472270"/>
    </source>
</evidence>
<keyword evidence="6" id="KW-0808">Transferase</keyword>
<feature type="compositionally biased region" description="Polar residues" evidence="14">
    <location>
        <begin position="1574"/>
        <end position="1591"/>
    </location>
</feature>
<dbReference type="GO" id="GO:0005085">
    <property type="term" value="F:guanyl-nucleotide exchange factor activity"/>
    <property type="evidence" value="ECO:0007669"/>
    <property type="project" value="UniProtKB-KW"/>
</dbReference>
<evidence type="ECO:0000259" key="15">
    <source>
        <dbReference type="PROSITE" id="PS50002"/>
    </source>
</evidence>
<evidence type="ECO:0000256" key="2">
    <source>
        <dbReference type="ARBA" id="ARBA00022443"/>
    </source>
</evidence>
<evidence type="ECO:0000256" key="1">
    <source>
        <dbReference type="ARBA" id="ARBA00004496"/>
    </source>
</evidence>
<protein>
    <submittedName>
        <fullName evidence="19">Kalirin RhoGEF kinase a</fullName>
    </submittedName>
</protein>
<dbReference type="InterPro" id="IPR051336">
    <property type="entry name" value="RhoGEF_Guanine_NuclExch_SF"/>
</dbReference>
<keyword evidence="9" id="KW-0418">Kinase</keyword>
<dbReference type="Proteomes" id="UP000472270">
    <property type="component" value="Unassembled WGS sequence"/>
</dbReference>
<evidence type="ECO:0000313" key="19">
    <source>
        <dbReference type="Ensembl" id="ENSSRHP00000083768.1"/>
    </source>
</evidence>
<dbReference type="Pfam" id="PF23587">
    <property type="entry name" value="SH3_KALRN"/>
    <property type="match status" value="1"/>
</dbReference>
<keyword evidence="10" id="KW-0067">ATP-binding</keyword>
<dbReference type="CDD" id="cd13241">
    <property type="entry name" value="PH2_Kalirin_Trio_p63RhoGEF"/>
    <property type="match status" value="1"/>
</dbReference>
<evidence type="ECO:0000256" key="11">
    <source>
        <dbReference type="ARBA" id="ARBA00023157"/>
    </source>
</evidence>
<dbReference type="PROSITE" id="PS50010">
    <property type="entry name" value="DH_2"/>
    <property type="match status" value="2"/>
</dbReference>
<dbReference type="FunFam" id="1.20.58.60:FF:000023">
    <property type="entry name" value="Kalirin RhoGEF kinase b"/>
    <property type="match status" value="1"/>
</dbReference>
<dbReference type="PROSITE" id="PS50003">
    <property type="entry name" value="PH_DOMAIN"/>
    <property type="match status" value="2"/>
</dbReference>
<dbReference type="SUPFAM" id="SSF48065">
    <property type="entry name" value="DBL homology domain (DH-domain)"/>
    <property type="match status" value="2"/>
</dbReference>
<dbReference type="GO" id="GO:0016301">
    <property type="term" value="F:kinase activity"/>
    <property type="evidence" value="ECO:0007669"/>
    <property type="project" value="UniProtKB-KW"/>
</dbReference>
<feature type="compositionally biased region" description="Basic residues" evidence="14">
    <location>
        <begin position="1612"/>
        <end position="1622"/>
    </location>
</feature>
<dbReference type="CDD" id="cd13240">
    <property type="entry name" value="PH1_Kalirin_Trio_like"/>
    <property type="match status" value="1"/>
</dbReference>
<dbReference type="Pfam" id="PF00018">
    <property type="entry name" value="SH3_1"/>
    <property type="match status" value="1"/>
</dbReference>
<evidence type="ECO:0000256" key="9">
    <source>
        <dbReference type="ARBA" id="ARBA00022777"/>
    </source>
</evidence>
<feature type="domain" description="DH" evidence="17">
    <location>
        <begin position="1704"/>
        <end position="1879"/>
    </location>
</feature>
<dbReference type="Pfam" id="PF23323">
    <property type="entry name" value="Spectrin_6"/>
    <property type="match status" value="1"/>
</dbReference>
<dbReference type="InterPro" id="IPR018159">
    <property type="entry name" value="Spectrin/alpha-actinin"/>
</dbReference>
<dbReference type="CDD" id="cd00160">
    <property type="entry name" value="RhoGEF"/>
    <property type="match status" value="2"/>
</dbReference>
<dbReference type="Pfam" id="PF16609">
    <property type="entry name" value="SH3-RhoG_link"/>
    <property type="match status" value="1"/>
</dbReference>
<evidence type="ECO:0000259" key="18">
    <source>
        <dbReference type="PROSITE" id="PS50191"/>
    </source>
</evidence>
<keyword evidence="20" id="KW-1185">Reference proteome</keyword>
<evidence type="ECO:0000256" key="4">
    <source>
        <dbReference type="ARBA" id="ARBA00022553"/>
    </source>
</evidence>
<dbReference type="PANTHER" id="PTHR22826:SF49">
    <property type="entry name" value="KALIRIN"/>
    <property type="match status" value="1"/>
</dbReference>
<keyword evidence="2 12" id="KW-0728">SH3 domain</keyword>
<dbReference type="Gene3D" id="1.20.58.60">
    <property type="match status" value="5"/>
</dbReference>
<feature type="coiled-coil region" evidence="13">
    <location>
        <begin position="816"/>
        <end position="843"/>
    </location>
</feature>
<feature type="domain" description="CRAL-TRIO" evidence="18">
    <location>
        <begin position="1"/>
        <end position="148"/>
    </location>
</feature>
<reference evidence="19" key="2">
    <citation type="submission" date="2025-09" db="UniProtKB">
        <authorList>
            <consortium name="Ensembl"/>
        </authorList>
    </citation>
    <scope>IDENTIFICATION</scope>
</reference>
<dbReference type="Pfam" id="PF13716">
    <property type="entry name" value="CRAL_TRIO_2"/>
    <property type="match status" value="1"/>
</dbReference>
<feature type="domain" description="PH" evidence="16">
    <location>
        <begin position="1323"/>
        <end position="1435"/>
    </location>
</feature>
<evidence type="ECO:0000256" key="13">
    <source>
        <dbReference type="SAM" id="Coils"/>
    </source>
</evidence>
<evidence type="ECO:0000256" key="8">
    <source>
        <dbReference type="ARBA" id="ARBA00022741"/>
    </source>
</evidence>
<feature type="region of interest" description="Disordered" evidence="14">
    <location>
        <begin position="2018"/>
        <end position="2079"/>
    </location>
</feature>
<dbReference type="GO" id="GO:0005886">
    <property type="term" value="C:plasma membrane"/>
    <property type="evidence" value="ECO:0007669"/>
    <property type="project" value="TreeGrafter"/>
</dbReference>
<dbReference type="PROSITE" id="PS50002">
    <property type="entry name" value="SH3"/>
    <property type="match status" value="2"/>
</dbReference>
<keyword evidence="7" id="KW-0677">Repeat</keyword>
<dbReference type="CDD" id="cd11852">
    <property type="entry name" value="SH3_Kalirin_1"/>
    <property type="match status" value="1"/>
</dbReference>
<feature type="compositionally biased region" description="Polar residues" evidence="14">
    <location>
        <begin position="2022"/>
        <end position="2048"/>
    </location>
</feature>
<dbReference type="InterPro" id="IPR001251">
    <property type="entry name" value="CRAL-TRIO_dom"/>
</dbReference>
<feature type="domain" description="PH" evidence="16">
    <location>
        <begin position="1891"/>
        <end position="2001"/>
    </location>
</feature>
<feature type="domain" description="SH3" evidence="15">
    <location>
        <begin position="2091"/>
        <end position="2156"/>
    </location>
</feature>
<dbReference type="FunFam" id="2.30.30.40:FF:000038">
    <property type="entry name" value="kalirin isoform X1"/>
    <property type="match status" value="1"/>
</dbReference>
<dbReference type="Gene3D" id="3.40.525.10">
    <property type="entry name" value="CRAL-TRIO lipid binding domain"/>
    <property type="match status" value="1"/>
</dbReference>
<keyword evidence="8" id="KW-0547">Nucleotide-binding</keyword>
<dbReference type="InterPro" id="IPR002017">
    <property type="entry name" value="Spectrin_repeat"/>
</dbReference>
<keyword evidence="3" id="KW-0963">Cytoplasm</keyword>
<dbReference type="GO" id="GO:0019898">
    <property type="term" value="C:extrinsic component of membrane"/>
    <property type="evidence" value="ECO:0007669"/>
    <property type="project" value="TreeGrafter"/>
</dbReference>
<feature type="domain" description="SH3" evidence="15">
    <location>
        <begin position="1474"/>
        <end position="1539"/>
    </location>
</feature>
<dbReference type="Pfam" id="PF22697">
    <property type="entry name" value="SOS1_NGEF_PH"/>
    <property type="match status" value="2"/>
</dbReference>
<keyword evidence="11" id="KW-1015">Disulfide bond</keyword>
<accession>A0A673M156</accession>
<dbReference type="InterPro" id="IPR035899">
    <property type="entry name" value="DBL_dom_sf"/>
</dbReference>
<evidence type="ECO:0000259" key="17">
    <source>
        <dbReference type="PROSITE" id="PS50010"/>
    </source>
</evidence>
<dbReference type="InterPro" id="IPR058918">
    <property type="entry name" value="KALRN/TRIO-like_spectrin"/>
</dbReference>
<dbReference type="SUPFAM" id="SSF52087">
    <property type="entry name" value="CRAL/TRIO domain"/>
    <property type="match status" value="1"/>
</dbReference>
<dbReference type="CDD" id="cd00176">
    <property type="entry name" value="SPEC"/>
    <property type="match status" value="5"/>
</dbReference>
<feature type="region of interest" description="Disordered" evidence="14">
    <location>
        <begin position="1574"/>
        <end position="1693"/>
    </location>
</feature>
<dbReference type="Pfam" id="PF00435">
    <property type="entry name" value="Spectrin"/>
    <property type="match status" value="4"/>
</dbReference>
<evidence type="ECO:0000259" key="16">
    <source>
        <dbReference type="PROSITE" id="PS50003"/>
    </source>
</evidence>
<dbReference type="SMART" id="SM00233">
    <property type="entry name" value="PH"/>
    <property type="match status" value="2"/>
</dbReference>
<dbReference type="PROSITE" id="PS50191">
    <property type="entry name" value="CRAL_TRIO"/>
    <property type="match status" value="1"/>
</dbReference>
<feature type="compositionally biased region" description="Polar residues" evidence="14">
    <location>
        <begin position="2057"/>
        <end position="2071"/>
    </location>
</feature>
<dbReference type="SUPFAM" id="SSF50044">
    <property type="entry name" value="SH3-domain"/>
    <property type="match status" value="2"/>
</dbReference>